<dbReference type="EMBL" id="BMFF01000010">
    <property type="protein sequence ID" value="GGD12115.1"/>
    <property type="molecule type" value="Genomic_DNA"/>
</dbReference>
<feature type="region of interest" description="Disordered" evidence="1">
    <location>
        <begin position="133"/>
        <end position="158"/>
    </location>
</feature>
<reference evidence="4" key="1">
    <citation type="journal article" date="2019" name="Int. J. Syst. Evol. Microbiol.">
        <title>The Global Catalogue of Microorganisms (GCM) 10K type strain sequencing project: providing services to taxonomists for standard genome sequencing and annotation.</title>
        <authorList>
            <consortium name="The Broad Institute Genomics Platform"/>
            <consortium name="The Broad Institute Genome Sequencing Center for Infectious Disease"/>
            <person name="Wu L."/>
            <person name="Ma J."/>
        </authorList>
    </citation>
    <scope>NUCLEOTIDE SEQUENCE [LARGE SCALE GENOMIC DNA]</scope>
    <source>
        <strain evidence="4">CGMCC 1.12482</strain>
    </source>
</reference>
<evidence type="ECO:0000256" key="1">
    <source>
        <dbReference type="SAM" id="MobiDB-lite"/>
    </source>
</evidence>
<evidence type="ECO:0000313" key="4">
    <source>
        <dbReference type="Proteomes" id="UP000638188"/>
    </source>
</evidence>
<accession>A0ABQ1Q423</accession>
<gene>
    <name evidence="3" type="ORF">GCM10007418_33890</name>
</gene>
<feature type="signal peptide" evidence="2">
    <location>
        <begin position="1"/>
        <end position="21"/>
    </location>
</feature>
<keyword evidence="4" id="KW-1185">Reference proteome</keyword>
<sequence>MRHTLLLVGGLLSSLTFAIQANSHNADHKHEHGHSEANTASLESHEHGVASLNLVLEGQNLVLELASPAANIVGFEYMPTRSEDLARVTQARQRLEQAQTLFIFSEAAGCLLEEAEAESALFAAMVAEGDDHHAAHEGGHHDDHAEHHEHGDHGDTESAHADINAHFHFVCANPDALKQIDVKLFDAFPGTEKLLLQAITPTGQQGGELTPEQNVIHL</sequence>
<dbReference type="RefSeq" id="WP_150279315.1">
    <property type="nucleotide sequence ID" value="NZ_BMFF01000010.1"/>
</dbReference>
<feature type="chain" id="PRO_5045550093" description="DUF2796 domain-containing protein" evidence="2">
    <location>
        <begin position="22"/>
        <end position="218"/>
    </location>
</feature>
<dbReference type="Pfam" id="PF10986">
    <property type="entry name" value="ZrgA"/>
    <property type="match status" value="1"/>
</dbReference>
<dbReference type="InterPro" id="IPR021253">
    <property type="entry name" value="ZrgA-like"/>
</dbReference>
<dbReference type="Proteomes" id="UP000638188">
    <property type="component" value="Unassembled WGS sequence"/>
</dbReference>
<proteinExistence type="predicted"/>
<name>A0ABQ1Q423_9GAMM</name>
<evidence type="ECO:0000313" key="3">
    <source>
        <dbReference type="EMBL" id="GGD12115.1"/>
    </source>
</evidence>
<keyword evidence="2" id="KW-0732">Signal</keyword>
<comment type="caution">
    <text evidence="3">The sequence shown here is derived from an EMBL/GenBank/DDBJ whole genome shotgun (WGS) entry which is preliminary data.</text>
</comment>
<evidence type="ECO:0000256" key="2">
    <source>
        <dbReference type="SAM" id="SignalP"/>
    </source>
</evidence>
<organism evidence="3 4">
    <name type="scientific">Halopseudomonas salina</name>
    <dbReference type="NCBI Taxonomy" id="1323744"/>
    <lineage>
        <taxon>Bacteria</taxon>
        <taxon>Pseudomonadati</taxon>
        <taxon>Pseudomonadota</taxon>
        <taxon>Gammaproteobacteria</taxon>
        <taxon>Pseudomonadales</taxon>
        <taxon>Pseudomonadaceae</taxon>
        <taxon>Halopseudomonas</taxon>
    </lineage>
</organism>
<protein>
    <recommendedName>
        <fullName evidence="5">DUF2796 domain-containing protein</fullName>
    </recommendedName>
</protein>
<evidence type="ECO:0008006" key="5">
    <source>
        <dbReference type="Google" id="ProtNLM"/>
    </source>
</evidence>